<dbReference type="eggNOG" id="ENOG5031GJ5">
    <property type="taxonomic scope" value="Bacteria"/>
</dbReference>
<evidence type="ECO:0008006" key="4">
    <source>
        <dbReference type="Google" id="ProtNLM"/>
    </source>
</evidence>
<evidence type="ECO:0000313" key="3">
    <source>
        <dbReference type="Proteomes" id="UP000017048"/>
    </source>
</evidence>
<dbReference type="AlphaFoldDB" id="U5EGH9"/>
<reference evidence="2 3" key="1">
    <citation type="journal article" date="2014" name="BMC Genomics">
        <title>Genome based analysis of type-I polyketide synthase and nonribosomal peptide synthetase gene clusters in seven strains of five representative Nocardia species.</title>
        <authorList>
            <person name="Komaki H."/>
            <person name="Ichikawa N."/>
            <person name="Hosoyama A."/>
            <person name="Takahashi-Nakaguchi A."/>
            <person name="Matsuzawa T."/>
            <person name="Suzuki K."/>
            <person name="Fujita N."/>
            <person name="Gonoi T."/>
        </authorList>
    </citation>
    <scope>NUCLEOTIDE SEQUENCE [LARGE SCALE GENOMIC DNA]</scope>
    <source>
        <strain evidence="2 3">NBRC 15531</strain>
    </source>
</reference>
<gene>
    <name evidence="2" type="ORF">NCAST_31_01970</name>
</gene>
<dbReference type="Proteomes" id="UP000017048">
    <property type="component" value="Unassembled WGS sequence"/>
</dbReference>
<comment type="caution">
    <text evidence="2">The sequence shown here is derived from an EMBL/GenBank/DDBJ whole genome shotgun (WGS) entry which is preliminary data.</text>
</comment>
<proteinExistence type="predicted"/>
<keyword evidence="1" id="KW-1133">Transmembrane helix</keyword>
<keyword evidence="1" id="KW-0812">Transmembrane</keyword>
<sequence>MTVSGRRILDQLIALALLVALVPCAGIAAMGAAYFEVSNHTCGYYGGCHTPWVTRGVYLAWAGAVIAVLGSTIWIAIGIAKGRRVGYVPLVGALLLVVTFVLGGVISGWA</sequence>
<feature type="transmembrane region" description="Helical" evidence="1">
    <location>
        <begin position="87"/>
        <end position="109"/>
    </location>
</feature>
<keyword evidence="3" id="KW-1185">Reference proteome</keyword>
<evidence type="ECO:0000313" key="2">
    <source>
        <dbReference type="EMBL" id="GAD85501.1"/>
    </source>
</evidence>
<keyword evidence="1" id="KW-0472">Membrane</keyword>
<feature type="transmembrane region" description="Helical" evidence="1">
    <location>
        <begin position="12"/>
        <end position="35"/>
    </location>
</feature>
<name>U5EGH9_NOCAS</name>
<dbReference type="RefSeq" id="WP_019049965.1">
    <property type="nucleotide sequence ID" value="NZ_BAFO02000031.1"/>
</dbReference>
<feature type="transmembrane region" description="Helical" evidence="1">
    <location>
        <begin position="58"/>
        <end position="80"/>
    </location>
</feature>
<organism evidence="2 3">
    <name type="scientific">Nocardia asteroides NBRC 15531</name>
    <dbReference type="NCBI Taxonomy" id="1110697"/>
    <lineage>
        <taxon>Bacteria</taxon>
        <taxon>Bacillati</taxon>
        <taxon>Actinomycetota</taxon>
        <taxon>Actinomycetes</taxon>
        <taxon>Mycobacteriales</taxon>
        <taxon>Nocardiaceae</taxon>
        <taxon>Nocardia</taxon>
    </lineage>
</organism>
<evidence type="ECO:0000256" key="1">
    <source>
        <dbReference type="SAM" id="Phobius"/>
    </source>
</evidence>
<dbReference type="EMBL" id="BAFO02000031">
    <property type="protein sequence ID" value="GAD85501.1"/>
    <property type="molecule type" value="Genomic_DNA"/>
</dbReference>
<protein>
    <recommendedName>
        <fullName evidence="4">Integral membrane protein</fullName>
    </recommendedName>
</protein>
<dbReference type="GeneID" id="91514213"/>
<accession>U5EGH9</accession>